<proteinExistence type="inferred from homology"/>
<dbReference type="RefSeq" id="WP_071915203.1">
    <property type="nucleotide sequence ID" value="NZ_CP017637.1"/>
</dbReference>
<dbReference type="Gene3D" id="3.40.190.10">
    <property type="entry name" value="Periplasmic binding protein-like II"/>
    <property type="match status" value="2"/>
</dbReference>
<accession>A0A1L3FI53</accession>
<evidence type="ECO:0000256" key="4">
    <source>
        <dbReference type="ARBA" id="ARBA00023136"/>
    </source>
</evidence>
<sequence>MRRRLLLVMAAFALFTAPASADQKIKVGISGGDAEIIWAKVKEIAAKDGLDVQVVVFNDYLLPNAALDVGDLDANAFQHRPFLDNQIKTRGYRIVAVGETIVAPIGLYSRKAKSVTEIKEGASIGIPNDPSNGGRALRLLQAEKLIELKDGVGILPTALDVTANPKKLRIREIDAAQLPRSLDDVDAAVINTNYAVPAGLIPGKDSIAIESSVNNPYNNFIAVREKDKDAPWVAKLVRAYQNDTVRQTIKDKLPGQIPAF</sequence>
<dbReference type="Proteomes" id="UP000181962">
    <property type="component" value="Chromosome"/>
</dbReference>
<evidence type="ECO:0000313" key="9">
    <source>
        <dbReference type="Proteomes" id="UP000181962"/>
    </source>
</evidence>
<feature type="chain" id="PRO_5013221987" evidence="7">
    <location>
        <begin position="22"/>
        <end position="260"/>
    </location>
</feature>
<evidence type="ECO:0000313" key="8">
    <source>
        <dbReference type="EMBL" id="APG12970.1"/>
    </source>
</evidence>
<reference evidence="8 9" key="1">
    <citation type="submission" date="2016-11" db="EMBL/GenBank/DDBJ databases">
        <title>Complete Genome Sequence of Bradyrhizobium sp. strain J5, an isolated from soybean nodule in Hokkaido.</title>
        <authorList>
            <person name="Kanehara K."/>
        </authorList>
    </citation>
    <scope>NUCLEOTIDE SEQUENCE [LARGE SCALE GENOMIC DNA]</scope>
    <source>
        <strain evidence="8 9">J5</strain>
    </source>
</reference>
<dbReference type="PANTHER" id="PTHR30429">
    <property type="entry name" value="D-METHIONINE-BINDING LIPOPROTEIN METQ"/>
    <property type="match status" value="1"/>
</dbReference>
<dbReference type="OrthoDB" id="9812878at2"/>
<dbReference type="GO" id="GO:0016020">
    <property type="term" value="C:membrane"/>
    <property type="evidence" value="ECO:0007669"/>
    <property type="project" value="UniProtKB-SubCell"/>
</dbReference>
<dbReference type="PIRSF" id="PIRSF002854">
    <property type="entry name" value="MetQ"/>
    <property type="match status" value="1"/>
</dbReference>
<evidence type="ECO:0000256" key="3">
    <source>
        <dbReference type="ARBA" id="ARBA00022729"/>
    </source>
</evidence>
<dbReference type="NCBIfam" id="TIGR00363">
    <property type="entry name" value="MetQ/NlpA family lipoprotein"/>
    <property type="match status" value="1"/>
</dbReference>
<organism evidence="8 9">
    <name type="scientific">Bradyrhizobium japonicum</name>
    <dbReference type="NCBI Taxonomy" id="375"/>
    <lineage>
        <taxon>Bacteria</taxon>
        <taxon>Pseudomonadati</taxon>
        <taxon>Pseudomonadota</taxon>
        <taxon>Alphaproteobacteria</taxon>
        <taxon>Hyphomicrobiales</taxon>
        <taxon>Nitrobacteraceae</taxon>
        <taxon>Bradyrhizobium</taxon>
    </lineage>
</organism>
<evidence type="ECO:0000256" key="6">
    <source>
        <dbReference type="ARBA" id="ARBA00023288"/>
    </source>
</evidence>
<evidence type="ECO:0000256" key="7">
    <source>
        <dbReference type="SAM" id="SignalP"/>
    </source>
</evidence>
<comment type="subcellular location">
    <subcellularLocation>
        <location evidence="1">Membrane</location>
        <topology evidence="1">Lipid-anchor</topology>
    </subcellularLocation>
</comment>
<keyword evidence="5" id="KW-0564">Palmitate</keyword>
<dbReference type="PANTHER" id="PTHR30429:SF1">
    <property type="entry name" value="D-METHIONINE-BINDING LIPOPROTEIN METQ-RELATED"/>
    <property type="match status" value="1"/>
</dbReference>
<evidence type="ECO:0000256" key="2">
    <source>
        <dbReference type="ARBA" id="ARBA00008973"/>
    </source>
</evidence>
<gene>
    <name evidence="8" type="ORF">BKD09_31970</name>
</gene>
<keyword evidence="4" id="KW-0472">Membrane</keyword>
<feature type="signal peptide" evidence="7">
    <location>
        <begin position="1"/>
        <end position="21"/>
    </location>
</feature>
<evidence type="ECO:0000256" key="1">
    <source>
        <dbReference type="ARBA" id="ARBA00004635"/>
    </source>
</evidence>
<dbReference type="InterPro" id="IPR004872">
    <property type="entry name" value="Lipoprotein_NlpA"/>
</dbReference>
<name>A0A1L3FI53_BRAJP</name>
<keyword evidence="3 7" id="KW-0732">Signal</keyword>
<protein>
    <submittedName>
        <fullName evidence="8">Metal ABC transporter substrate-binding protein</fullName>
    </submittedName>
</protein>
<dbReference type="AlphaFoldDB" id="A0A1L3FI53"/>
<dbReference type="EMBL" id="CP017637">
    <property type="protein sequence ID" value="APG12970.1"/>
    <property type="molecule type" value="Genomic_DNA"/>
</dbReference>
<comment type="similarity">
    <text evidence="2">Belongs to the NlpA lipoprotein family.</text>
</comment>
<dbReference type="CDD" id="cd13598">
    <property type="entry name" value="PBP2_lipoprotein_IlpA_like"/>
    <property type="match status" value="1"/>
</dbReference>
<keyword evidence="6" id="KW-0449">Lipoprotein</keyword>
<evidence type="ECO:0000256" key="5">
    <source>
        <dbReference type="ARBA" id="ARBA00023139"/>
    </source>
</evidence>
<dbReference type="SUPFAM" id="SSF53850">
    <property type="entry name" value="Periplasmic binding protein-like II"/>
    <property type="match status" value="1"/>
</dbReference>
<dbReference type="Pfam" id="PF03180">
    <property type="entry name" value="Lipoprotein_9"/>
    <property type="match status" value="1"/>
</dbReference>